<evidence type="ECO:0000313" key="3">
    <source>
        <dbReference type="Proteomes" id="UP000256977"/>
    </source>
</evidence>
<feature type="domain" description="HNH endonuclease 5" evidence="1">
    <location>
        <begin position="15"/>
        <end position="61"/>
    </location>
</feature>
<keyword evidence="2" id="KW-0255">Endonuclease</keyword>
<reference evidence="2 3" key="1">
    <citation type="submission" date="2018-07" db="EMBL/GenBank/DDBJ databases">
        <title>Genomic Encyclopedia of Type Strains, Phase III (KMG-III): the genomes of soil and plant-associated and newly described type strains.</title>
        <authorList>
            <person name="Whitman W."/>
        </authorList>
    </citation>
    <scope>NUCLEOTIDE SEQUENCE [LARGE SCALE GENOMIC DNA]</scope>
    <source>
        <strain evidence="2 3">CECT 7287</strain>
    </source>
</reference>
<keyword evidence="3" id="KW-1185">Reference proteome</keyword>
<dbReference type="Pfam" id="PF14279">
    <property type="entry name" value="HNH_5"/>
    <property type="match status" value="1"/>
</dbReference>
<sequence length="361" mass="41140">MIDHVIPPYRSWEVCFYCGGRLPAKHKEHIFNSSWTGKHKTGSLICDTCNASFASEVDKAFFPYTKYIMNVRALKGERHKEAPTIKTKKEIVIRLGGKPESPPLINLRVEDGKLYFQASAPDKPTLRRFMKEQLPDIESNMGRSLRDDEHELLRNWVRKAEFSSEPAGSVELKDSIDPQLQVRSTLHTILKCMALYDPNFTKHISQDILNFSRYGTGEWSSYAVHAFPRFVDIVDAFSSSFTDFNAVEVHYVPAVKLIAARLVILGRLNRWVVISNQYEGPYQILFVAEPSLSGMLDPLLMTFPDTFPANVEVKHAMEPDDFVEELVQVSRMAMGPMLYWLSSPVALVNLRSNIPMLRLPT</sequence>
<evidence type="ECO:0000313" key="2">
    <source>
        <dbReference type="EMBL" id="RED76097.1"/>
    </source>
</evidence>
<dbReference type="GO" id="GO:0004519">
    <property type="term" value="F:endonuclease activity"/>
    <property type="evidence" value="ECO:0007669"/>
    <property type="project" value="UniProtKB-KW"/>
</dbReference>
<dbReference type="AlphaFoldDB" id="A0A3D9JRB9"/>
<name>A0A3D9JRB9_9BACL</name>
<protein>
    <submittedName>
        <fullName evidence="2">HNH endonuclease</fullName>
    </submittedName>
</protein>
<comment type="caution">
    <text evidence="2">The sequence shown here is derived from an EMBL/GenBank/DDBJ whole genome shotgun (WGS) entry which is preliminary data.</text>
</comment>
<dbReference type="Proteomes" id="UP000256977">
    <property type="component" value="Unassembled WGS sequence"/>
</dbReference>
<dbReference type="EMBL" id="QRDZ01000013">
    <property type="protein sequence ID" value="RED76097.1"/>
    <property type="molecule type" value="Genomic_DNA"/>
</dbReference>
<dbReference type="OrthoDB" id="9802901at2"/>
<keyword evidence="2" id="KW-0540">Nuclease</keyword>
<accession>A0A3D9JRB9</accession>
<keyword evidence="2" id="KW-0378">Hydrolase</keyword>
<dbReference type="InterPro" id="IPR029471">
    <property type="entry name" value="HNH_5"/>
</dbReference>
<organism evidence="2 3">
    <name type="scientific">Cohnella phaseoli</name>
    <dbReference type="NCBI Taxonomy" id="456490"/>
    <lineage>
        <taxon>Bacteria</taxon>
        <taxon>Bacillati</taxon>
        <taxon>Bacillota</taxon>
        <taxon>Bacilli</taxon>
        <taxon>Bacillales</taxon>
        <taxon>Paenibacillaceae</taxon>
        <taxon>Cohnella</taxon>
    </lineage>
</organism>
<gene>
    <name evidence="2" type="ORF">DFP98_113158</name>
</gene>
<evidence type="ECO:0000259" key="1">
    <source>
        <dbReference type="Pfam" id="PF14279"/>
    </source>
</evidence>
<dbReference type="RefSeq" id="WP_116061896.1">
    <property type="nucleotide sequence ID" value="NZ_QRDZ01000013.1"/>
</dbReference>
<proteinExistence type="predicted"/>